<dbReference type="EMBL" id="HG001749">
    <property type="protein sequence ID" value="CDF35848.1"/>
    <property type="molecule type" value="Genomic_DNA"/>
</dbReference>
<dbReference type="Gramene" id="CDF35848">
    <property type="protein sequence ID" value="CDF35848"/>
    <property type="gene ID" value="CHC_T00004296001"/>
</dbReference>
<name>R7QDI4_CHOCR</name>
<sequence length="63" mass="6305">MATVGCELRRKSDWTAPSASSSSSAASAGIVDEGSADGAGSEWWRSAFKNSPASPASASLADI</sequence>
<reference evidence="3" key="1">
    <citation type="journal article" date="2013" name="Proc. Natl. Acad. Sci. U.S.A.">
        <title>Genome structure and metabolic features in the red seaweed Chondrus crispus shed light on evolution of the Archaeplastida.</title>
        <authorList>
            <person name="Collen J."/>
            <person name="Porcel B."/>
            <person name="Carre W."/>
            <person name="Ball S.G."/>
            <person name="Chaparro C."/>
            <person name="Tonon T."/>
            <person name="Barbeyron T."/>
            <person name="Michel G."/>
            <person name="Noel B."/>
            <person name="Valentin K."/>
            <person name="Elias M."/>
            <person name="Artiguenave F."/>
            <person name="Arun A."/>
            <person name="Aury J.M."/>
            <person name="Barbosa-Neto J.F."/>
            <person name="Bothwell J.H."/>
            <person name="Bouget F.Y."/>
            <person name="Brillet L."/>
            <person name="Cabello-Hurtado F."/>
            <person name="Capella-Gutierrez S."/>
            <person name="Charrier B."/>
            <person name="Cladiere L."/>
            <person name="Cock J.M."/>
            <person name="Coelho S.M."/>
            <person name="Colleoni C."/>
            <person name="Czjzek M."/>
            <person name="Da Silva C."/>
            <person name="Delage L."/>
            <person name="Denoeud F."/>
            <person name="Deschamps P."/>
            <person name="Dittami S.M."/>
            <person name="Gabaldon T."/>
            <person name="Gachon C.M."/>
            <person name="Groisillier A."/>
            <person name="Herve C."/>
            <person name="Jabbari K."/>
            <person name="Katinka M."/>
            <person name="Kloareg B."/>
            <person name="Kowalczyk N."/>
            <person name="Labadie K."/>
            <person name="Leblanc C."/>
            <person name="Lopez P.J."/>
            <person name="McLachlan D.H."/>
            <person name="Meslet-Cladiere L."/>
            <person name="Moustafa A."/>
            <person name="Nehr Z."/>
            <person name="Nyvall Collen P."/>
            <person name="Panaud O."/>
            <person name="Partensky F."/>
            <person name="Poulain J."/>
            <person name="Rensing S.A."/>
            <person name="Rousvoal S."/>
            <person name="Samson G."/>
            <person name="Symeonidi A."/>
            <person name="Weissenbach J."/>
            <person name="Zambounis A."/>
            <person name="Wincker P."/>
            <person name="Boyen C."/>
        </authorList>
    </citation>
    <scope>NUCLEOTIDE SEQUENCE [LARGE SCALE GENOMIC DNA]</scope>
    <source>
        <strain evidence="3">cv. Stackhouse</strain>
    </source>
</reference>
<gene>
    <name evidence="2" type="ORF">CHC_T00004296001</name>
</gene>
<organism evidence="2 3">
    <name type="scientific">Chondrus crispus</name>
    <name type="common">Carrageen Irish moss</name>
    <name type="synonym">Polymorpha crispa</name>
    <dbReference type="NCBI Taxonomy" id="2769"/>
    <lineage>
        <taxon>Eukaryota</taxon>
        <taxon>Rhodophyta</taxon>
        <taxon>Florideophyceae</taxon>
        <taxon>Rhodymeniophycidae</taxon>
        <taxon>Gigartinales</taxon>
        <taxon>Gigartinaceae</taxon>
        <taxon>Chondrus</taxon>
    </lineage>
</organism>
<evidence type="ECO:0000256" key="1">
    <source>
        <dbReference type="SAM" id="MobiDB-lite"/>
    </source>
</evidence>
<accession>R7QDI4</accession>
<feature type="region of interest" description="Disordered" evidence="1">
    <location>
        <begin position="1"/>
        <end position="40"/>
    </location>
</feature>
<dbReference type="RefSeq" id="XP_005715667.1">
    <property type="nucleotide sequence ID" value="XM_005715610.1"/>
</dbReference>
<keyword evidence="3" id="KW-1185">Reference proteome</keyword>
<evidence type="ECO:0000313" key="3">
    <source>
        <dbReference type="Proteomes" id="UP000012073"/>
    </source>
</evidence>
<protein>
    <submittedName>
        <fullName evidence="2">Uncharacterized protein</fullName>
    </submittedName>
</protein>
<feature type="compositionally biased region" description="Low complexity" evidence="1">
    <location>
        <begin position="18"/>
        <end position="28"/>
    </location>
</feature>
<dbReference type="GeneID" id="17323378"/>
<dbReference type="AlphaFoldDB" id="R7QDI4"/>
<dbReference type="KEGG" id="ccp:CHC_T00004296001"/>
<proteinExistence type="predicted"/>
<evidence type="ECO:0000313" key="2">
    <source>
        <dbReference type="EMBL" id="CDF35848.1"/>
    </source>
</evidence>
<dbReference type="Proteomes" id="UP000012073">
    <property type="component" value="Unassembled WGS sequence"/>
</dbReference>